<evidence type="ECO:0000256" key="2">
    <source>
        <dbReference type="ARBA" id="ARBA00023157"/>
    </source>
</evidence>
<evidence type="ECO:0000313" key="6">
    <source>
        <dbReference type="Proteomes" id="UP000220353"/>
    </source>
</evidence>
<dbReference type="PANTHER" id="PTHR43019">
    <property type="entry name" value="SERINE ENDOPROTEASE DEGS"/>
    <property type="match status" value="1"/>
</dbReference>
<dbReference type="SUPFAM" id="SSF57414">
    <property type="entry name" value="Hairpin loop containing domain-like"/>
    <property type="match status" value="2"/>
</dbReference>
<sequence>MTGVDALAEEPASSGTGFAVATDGWLMTNAHVVEGCERIEVKGRGIASDPRIDVANDLALIKIPGDTALKPLTFRRAPIRLGEDIVAIGYPLADLLSDSVKITTGNVNALAGLRNDTRYIQISTPIQPGNSGGPVVDRDGYLLGITSATFSKKAADEIGITAQNINFAIRGSVAELFMQAQGIASQSGDKAADQSALSTADLADKIAPSVHQVLCYGKPEVQRPSQTEETTTSLPKPSITPRLLDANGYDAIGFDYFTLKDVTYADCRGACEQDGRCKAITYNAKHRFCFLKNDVVALIRNGDAIAAYSSSKAPDVIVSDFTSFSGVDIPGGDYKRIRQTNYLECFVSCIGDKECRAFAYVSKKKECWLKDALGQPKAAKGIELGVK</sequence>
<dbReference type="RefSeq" id="WP_097587161.1">
    <property type="nucleotide sequence ID" value="NZ_NWTC01000012.1"/>
</dbReference>
<dbReference type="Gene3D" id="2.40.10.10">
    <property type="entry name" value="Trypsin-like serine proteases"/>
    <property type="match status" value="2"/>
</dbReference>
<organism evidence="5 6">
    <name type="scientific">Rhizobium fredii</name>
    <name type="common">Sinorhizobium fredii</name>
    <dbReference type="NCBI Taxonomy" id="380"/>
    <lineage>
        <taxon>Bacteria</taxon>
        <taxon>Pseudomonadati</taxon>
        <taxon>Pseudomonadota</taxon>
        <taxon>Alphaproteobacteria</taxon>
        <taxon>Hyphomicrobiales</taxon>
        <taxon>Rhizobiaceae</taxon>
        <taxon>Sinorhizobium/Ensifer group</taxon>
        <taxon>Sinorhizobium</taxon>
    </lineage>
</organism>
<dbReference type="AlphaFoldDB" id="A0A2A6LWB4"/>
<evidence type="ECO:0000259" key="4">
    <source>
        <dbReference type="PROSITE" id="PS50948"/>
    </source>
</evidence>
<dbReference type="CDD" id="cd01100">
    <property type="entry name" value="APPLE_Factor_XI_like"/>
    <property type="match status" value="1"/>
</dbReference>
<dbReference type="InterPro" id="IPR043504">
    <property type="entry name" value="Peptidase_S1_PA_chymotrypsin"/>
</dbReference>
<feature type="domain" description="Apple" evidence="4">
    <location>
        <begin position="318"/>
        <end position="387"/>
    </location>
</feature>
<accession>A0A2A6LWB4</accession>
<name>A0A2A6LWB4_RHIFR</name>
<feature type="compositionally biased region" description="Polar residues" evidence="3">
    <location>
        <begin position="223"/>
        <end position="235"/>
    </location>
</feature>
<dbReference type="Proteomes" id="UP000220353">
    <property type="component" value="Unassembled WGS sequence"/>
</dbReference>
<dbReference type="InterPro" id="IPR009003">
    <property type="entry name" value="Peptidase_S1_PA"/>
</dbReference>
<keyword evidence="2" id="KW-1015">Disulfide bond</keyword>
<evidence type="ECO:0000256" key="3">
    <source>
        <dbReference type="SAM" id="MobiDB-lite"/>
    </source>
</evidence>
<dbReference type="GO" id="GO:0005576">
    <property type="term" value="C:extracellular region"/>
    <property type="evidence" value="ECO:0007669"/>
    <property type="project" value="InterPro"/>
</dbReference>
<feature type="region of interest" description="Disordered" evidence="3">
    <location>
        <begin position="218"/>
        <end position="237"/>
    </location>
</feature>
<gene>
    <name evidence="5" type="ORF">CO661_17270</name>
</gene>
<dbReference type="InterPro" id="IPR000177">
    <property type="entry name" value="Apple"/>
</dbReference>
<comment type="caution">
    <text evidence="5">The sequence shown here is derived from an EMBL/GenBank/DDBJ whole genome shotgun (WGS) entry which is preliminary data.</text>
</comment>
<dbReference type="PRINTS" id="PR00834">
    <property type="entry name" value="PROTEASES2C"/>
</dbReference>
<dbReference type="Pfam" id="PF13365">
    <property type="entry name" value="Trypsin_2"/>
    <property type="match status" value="1"/>
</dbReference>
<dbReference type="GO" id="GO:0004252">
    <property type="term" value="F:serine-type endopeptidase activity"/>
    <property type="evidence" value="ECO:0007669"/>
    <property type="project" value="InterPro"/>
</dbReference>
<dbReference type="PROSITE" id="PS50948">
    <property type="entry name" value="PAN"/>
    <property type="match status" value="1"/>
</dbReference>
<keyword evidence="5" id="KW-0645">Protease</keyword>
<reference evidence="5 6" key="1">
    <citation type="submission" date="2017-09" db="EMBL/GenBank/DDBJ databases">
        <title>Comparative genomics of rhizobia isolated from Phaseolus vulgaris in China.</title>
        <authorList>
            <person name="Tong W."/>
        </authorList>
    </citation>
    <scope>NUCLEOTIDE SEQUENCE [LARGE SCALE GENOMIC DNA]</scope>
    <source>
        <strain evidence="5 6">PCH1</strain>
    </source>
</reference>
<dbReference type="GO" id="GO:0006508">
    <property type="term" value="P:proteolysis"/>
    <property type="evidence" value="ECO:0007669"/>
    <property type="project" value="UniProtKB-KW"/>
</dbReference>
<protein>
    <submittedName>
        <fullName evidence="5">Serine protease</fullName>
    </submittedName>
</protein>
<dbReference type="SUPFAM" id="SSF50494">
    <property type="entry name" value="Trypsin-like serine proteases"/>
    <property type="match status" value="1"/>
</dbReference>
<dbReference type="PANTHER" id="PTHR43019:SF23">
    <property type="entry name" value="PROTEASE DO-LIKE 5, CHLOROPLASTIC"/>
    <property type="match status" value="1"/>
</dbReference>
<dbReference type="Gene3D" id="3.50.4.10">
    <property type="entry name" value="Hepatocyte Growth Factor"/>
    <property type="match status" value="2"/>
</dbReference>
<dbReference type="InterPro" id="IPR003609">
    <property type="entry name" value="Pan_app"/>
</dbReference>
<proteinExistence type="predicted"/>
<dbReference type="InterPro" id="IPR001940">
    <property type="entry name" value="Peptidase_S1C"/>
</dbReference>
<dbReference type="Pfam" id="PF14295">
    <property type="entry name" value="PAN_4"/>
    <property type="match status" value="2"/>
</dbReference>
<evidence type="ECO:0000256" key="1">
    <source>
        <dbReference type="ARBA" id="ARBA00022737"/>
    </source>
</evidence>
<dbReference type="EMBL" id="NWTC01000012">
    <property type="protein sequence ID" value="PDT46658.1"/>
    <property type="molecule type" value="Genomic_DNA"/>
</dbReference>
<keyword evidence="5" id="KW-0378">Hydrolase</keyword>
<evidence type="ECO:0000313" key="5">
    <source>
        <dbReference type="EMBL" id="PDT46658.1"/>
    </source>
</evidence>
<keyword evidence="1" id="KW-0677">Repeat</keyword>